<keyword evidence="2" id="KW-1185">Reference proteome</keyword>
<organism evidence="1 2">
    <name type="scientific">Hypsizygus marmoreus</name>
    <name type="common">White beech mushroom</name>
    <name type="synonym">Agaricus marmoreus</name>
    <dbReference type="NCBI Taxonomy" id="39966"/>
    <lineage>
        <taxon>Eukaryota</taxon>
        <taxon>Fungi</taxon>
        <taxon>Dikarya</taxon>
        <taxon>Basidiomycota</taxon>
        <taxon>Agaricomycotina</taxon>
        <taxon>Agaricomycetes</taxon>
        <taxon>Agaricomycetidae</taxon>
        <taxon>Agaricales</taxon>
        <taxon>Tricholomatineae</taxon>
        <taxon>Lyophyllaceae</taxon>
        <taxon>Hypsizygus</taxon>
    </lineage>
</organism>
<reference evidence="1" key="1">
    <citation type="submission" date="2018-04" db="EMBL/GenBank/DDBJ databases">
        <title>Whole genome sequencing of Hypsizygus marmoreus.</title>
        <authorList>
            <person name="Choi I.-G."/>
            <person name="Min B."/>
            <person name="Kim J.-G."/>
            <person name="Kim S."/>
            <person name="Oh Y.-L."/>
            <person name="Kong W.-S."/>
            <person name="Park H."/>
            <person name="Jeong J."/>
            <person name="Song E.-S."/>
        </authorList>
    </citation>
    <scope>NUCLEOTIDE SEQUENCE [LARGE SCALE GENOMIC DNA]</scope>
    <source>
        <strain evidence="1">51987-8</strain>
    </source>
</reference>
<dbReference type="Proteomes" id="UP000076154">
    <property type="component" value="Unassembled WGS sequence"/>
</dbReference>
<protein>
    <submittedName>
        <fullName evidence="1">Uncharacterized protein</fullName>
    </submittedName>
</protein>
<evidence type="ECO:0000313" key="1">
    <source>
        <dbReference type="EMBL" id="RDB22256.1"/>
    </source>
</evidence>
<dbReference type="EMBL" id="LUEZ02000052">
    <property type="protein sequence ID" value="RDB22256.1"/>
    <property type="molecule type" value="Genomic_DNA"/>
</dbReference>
<comment type="caution">
    <text evidence="1">The sequence shown here is derived from an EMBL/GenBank/DDBJ whole genome shotgun (WGS) entry which is preliminary data.</text>
</comment>
<gene>
    <name evidence="1" type="ORF">Hypma_010667</name>
</gene>
<name>A0A369JU30_HYPMA</name>
<evidence type="ECO:0000313" key="2">
    <source>
        <dbReference type="Proteomes" id="UP000076154"/>
    </source>
</evidence>
<sequence length="174" mass="19376">MREAVCGWLFTYVSLLVCPVLVIALISDALPRVVAFLLEFVAKYIKATRRHPIAMQSNAGPFSLVKPHSTLYVNLGATPQHATTMGSVVPALSTIRYGSFSVCLRYGGRIMAGISKVEFSFHSLLCDALTERMLRLCRRSSYLLLWCSFCDPNEFLSTVFVPVMRIVSFRGTTN</sequence>
<dbReference type="InParanoid" id="A0A369JU30"/>
<proteinExistence type="predicted"/>
<accession>A0A369JU30</accession>
<dbReference type="AlphaFoldDB" id="A0A369JU30"/>